<dbReference type="GO" id="GO:0005886">
    <property type="term" value="C:plasma membrane"/>
    <property type="evidence" value="ECO:0007669"/>
    <property type="project" value="UniProtKB-SubCell"/>
</dbReference>
<feature type="domain" description="ABC transmembrane type-2" evidence="6">
    <location>
        <begin position="16"/>
        <end position="91"/>
    </location>
</feature>
<evidence type="ECO:0000256" key="1">
    <source>
        <dbReference type="ARBA" id="ARBA00004141"/>
    </source>
</evidence>
<reference evidence="7 8" key="1">
    <citation type="submission" date="2018-05" db="EMBL/GenBank/DDBJ databases">
        <title>Integrated omic analyses show evidence that a Ca. Accumulibacter phosphatis strain performs denitrification under micro-aerobic conditions.</title>
        <authorList>
            <person name="Camejo P.Y."/>
            <person name="Katherine M.D."/>
            <person name="Daniel N.R."/>
        </authorList>
    </citation>
    <scope>NUCLEOTIDE SEQUENCE [LARGE SCALE GENOMIC DNA]</scope>
    <source>
        <strain evidence="7">UW-LDO-IC</strain>
    </source>
</reference>
<accession>A0A369XMU7</accession>
<dbReference type="PROSITE" id="PS51012">
    <property type="entry name" value="ABC_TM2"/>
    <property type="match status" value="1"/>
</dbReference>
<dbReference type="Pfam" id="PF01061">
    <property type="entry name" value="ABC2_membrane"/>
    <property type="match status" value="1"/>
</dbReference>
<dbReference type="EMBL" id="QPGA01000015">
    <property type="protein sequence ID" value="RDE50735.1"/>
    <property type="molecule type" value="Genomic_DNA"/>
</dbReference>
<comment type="similarity">
    <text evidence="5">Belongs to the ABC-2 integral membrane protein family.</text>
</comment>
<organism evidence="7 8">
    <name type="scientific">Candidatus Accumulibacter meliphilus</name>
    <dbReference type="NCBI Taxonomy" id="2211374"/>
    <lineage>
        <taxon>Bacteria</taxon>
        <taxon>Pseudomonadati</taxon>
        <taxon>Pseudomonadota</taxon>
        <taxon>Betaproteobacteria</taxon>
        <taxon>Candidatus Accumulibacter</taxon>
    </lineage>
</organism>
<keyword evidence="3 5" id="KW-1133">Transmembrane helix</keyword>
<evidence type="ECO:0000256" key="4">
    <source>
        <dbReference type="ARBA" id="ARBA00023136"/>
    </source>
</evidence>
<evidence type="ECO:0000256" key="2">
    <source>
        <dbReference type="ARBA" id="ARBA00022692"/>
    </source>
</evidence>
<dbReference type="Proteomes" id="UP000253831">
    <property type="component" value="Unassembled WGS sequence"/>
</dbReference>
<proteinExistence type="inferred from homology"/>
<evidence type="ECO:0000259" key="6">
    <source>
        <dbReference type="PROSITE" id="PS51012"/>
    </source>
</evidence>
<dbReference type="GO" id="GO:0140359">
    <property type="term" value="F:ABC-type transporter activity"/>
    <property type="evidence" value="ECO:0007669"/>
    <property type="project" value="InterPro"/>
</dbReference>
<evidence type="ECO:0000313" key="8">
    <source>
        <dbReference type="Proteomes" id="UP000253831"/>
    </source>
</evidence>
<keyword evidence="5" id="KW-1003">Cell membrane</keyword>
<protein>
    <recommendedName>
        <fullName evidence="5">Transport permease protein</fullName>
    </recommendedName>
</protein>
<gene>
    <name evidence="7" type="ORF">DVS81_09725</name>
</gene>
<dbReference type="InterPro" id="IPR013525">
    <property type="entry name" value="ABC2_TM"/>
</dbReference>
<dbReference type="InterPro" id="IPR047817">
    <property type="entry name" value="ABC2_TM_bact-type"/>
</dbReference>
<feature type="transmembrane region" description="Helical" evidence="5">
    <location>
        <begin position="12"/>
        <end position="30"/>
    </location>
</feature>
<evidence type="ECO:0000313" key="7">
    <source>
        <dbReference type="EMBL" id="RDE50735.1"/>
    </source>
</evidence>
<evidence type="ECO:0000256" key="5">
    <source>
        <dbReference type="RuleBase" id="RU361157"/>
    </source>
</evidence>
<dbReference type="AlphaFoldDB" id="A0A369XMU7"/>
<sequence>MSQPSVSIHCRDASFVLVPAIILSGFATPIQNMPSLVQNLTLLNPMRYFLVVLRGVFLEGTPFDLLIQPFVAMAAIGPVALAIATWLFRHRMY</sequence>
<keyword evidence="5" id="KW-0813">Transport</keyword>
<name>A0A369XMU7_9PROT</name>
<keyword evidence="4 5" id="KW-0472">Membrane</keyword>
<evidence type="ECO:0000256" key="3">
    <source>
        <dbReference type="ARBA" id="ARBA00022989"/>
    </source>
</evidence>
<comment type="subcellular location">
    <subcellularLocation>
        <location evidence="5">Cell inner membrane</location>
        <topology evidence="5">Multi-pass membrane protein</topology>
    </subcellularLocation>
    <subcellularLocation>
        <location evidence="1">Membrane</location>
        <topology evidence="1">Multi-pass membrane protein</topology>
    </subcellularLocation>
</comment>
<keyword evidence="2 5" id="KW-0812">Transmembrane</keyword>
<comment type="caution">
    <text evidence="7">The sequence shown here is derived from an EMBL/GenBank/DDBJ whole genome shotgun (WGS) entry which is preliminary data.</text>
</comment>
<feature type="transmembrane region" description="Helical" evidence="5">
    <location>
        <begin position="66"/>
        <end position="88"/>
    </location>
</feature>
<comment type="caution">
    <text evidence="5">Lacks conserved residue(s) required for the propagation of feature annotation.</text>
</comment>